<proteinExistence type="predicted"/>
<accession>A0A9Y4NJG6</accession>
<feature type="region of interest" description="Disordered" evidence="1">
    <location>
        <begin position="1"/>
        <end position="31"/>
    </location>
</feature>
<gene>
    <name evidence="3" type="primary">LOC103370937</name>
</gene>
<dbReference type="RefSeq" id="XP_008298355.1">
    <property type="nucleotide sequence ID" value="XM_008300133.1"/>
</dbReference>
<keyword evidence="2" id="KW-1185">Reference proteome</keyword>
<protein>
    <submittedName>
        <fullName evidence="3">RNA polymerase II degradation factor 1-like</fullName>
    </submittedName>
</protein>
<evidence type="ECO:0000256" key="1">
    <source>
        <dbReference type="SAM" id="MobiDB-lite"/>
    </source>
</evidence>
<sequence>MDPSGKRPSGSGGSTENQHAQSPAQSKFRSAPETFSLTRCAACYNQKSSSTYRWRNNGDSSSSDEASGPEPESDAELSSSSSCNEDVLEETPERNSPVPGDDAEPGSEEQEGPSESQAEEQRMKRTNPPRAPFVKSLSLPASFSPPPSYHKRFVSTLHLKVLSYDEDAVFSVRLAEKKETKKEGGGINSLFPQPPFQWKQMGLPWQHQQPNQHQYQQQQQPPNQNRYQQRPSYQHQCQQQQPNQHQYQQQPSQQQPNQHQYQQPLNQHPYQLVPNQHQYQHQLPYYHQYQQQPAHLSQQLPH</sequence>
<feature type="region of interest" description="Disordered" evidence="1">
    <location>
        <begin position="48"/>
        <end position="147"/>
    </location>
</feature>
<dbReference type="GeneID" id="103370937"/>
<feature type="compositionally biased region" description="Polar residues" evidence="1">
    <location>
        <begin position="48"/>
        <end position="65"/>
    </location>
</feature>
<feature type="compositionally biased region" description="Acidic residues" evidence="1">
    <location>
        <begin position="101"/>
        <end position="112"/>
    </location>
</feature>
<feature type="compositionally biased region" description="Low complexity" evidence="1">
    <location>
        <begin position="206"/>
        <end position="296"/>
    </location>
</feature>
<feature type="region of interest" description="Disordered" evidence="1">
    <location>
        <begin position="178"/>
        <end position="302"/>
    </location>
</feature>
<evidence type="ECO:0000313" key="2">
    <source>
        <dbReference type="Proteomes" id="UP000694891"/>
    </source>
</evidence>
<name>A0A9Y4NJG6_9TELE</name>
<reference evidence="3" key="1">
    <citation type="submission" date="2025-08" db="UniProtKB">
        <authorList>
            <consortium name="RefSeq"/>
        </authorList>
    </citation>
    <scope>IDENTIFICATION</scope>
</reference>
<evidence type="ECO:0000313" key="3">
    <source>
        <dbReference type="RefSeq" id="XP_008298355.1"/>
    </source>
</evidence>
<organism evidence="2 3">
    <name type="scientific">Stegastes partitus</name>
    <name type="common">bicolor damselfish</name>
    <dbReference type="NCBI Taxonomy" id="144197"/>
    <lineage>
        <taxon>Eukaryota</taxon>
        <taxon>Metazoa</taxon>
        <taxon>Chordata</taxon>
        <taxon>Craniata</taxon>
        <taxon>Vertebrata</taxon>
        <taxon>Euteleostomi</taxon>
        <taxon>Actinopterygii</taxon>
        <taxon>Neopterygii</taxon>
        <taxon>Teleostei</taxon>
        <taxon>Neoteleostei</taxon>
        <taxon>Acanthomorphata</taxon>
        <taxon>Ovalentaria</taxon>
        <taxon>Pomacentridae</taxon>
        <taxon>Stegastes</taxon>
    </lineage>
</organism>
<dbReference type="AlphaFoldDB" id="A0A9Y4NJG6"/>
<feature type="compositionally biased region" description="Polar residues" evidence="1">
    <location>
        <begin position="15"/>
        <end position="31"/>
    </location>
</feature>
<dbReference type="Proteomes" id="UP000694891">
    <property type="component" value="Unplaced"/>
</dbReference>